<accession>A0A916NGN1</accession>
<comment type="caution">
    <text evidence="4">The sequence shown here is derived from an EMBL/GenBank/DDBJ whole genome shotgun (WGS) entry which is preliminary data.</text>
</comment>
<dbReference type="Pfam" id="PF13229">
    <property type="entry name" value="Beta_helix"/>
    <property type="match status" value="1"/>
</dbReference>
<dbReference type="EMBL" id="CAJVAS010000003">
    <property type="protein sequence ID" value="CAG7608805.1"/>
    <property type="molecule type" value="Genomic_DNA"/>
</dbReference>
<evidence type="ECO:0000259" key="3">
    <source>
        <dbReference type="Pfam" id="PF21231"/>
    </source>
</evidence>
<gene>
    <name evidence="4" type="ORF">PAESOLCIP111_01100</name>
</gene>
<dbReference type="InterPro" id="IPR048482">
    <property type="entry name" value="GH141_ins"/>
</dbReference>
<feature type="domain" description="GH141-like insertion" evidence="3">
    <location>
        <begin position="252"/>
        <end position="283"/>
    </location>
</feature>
<name>A0A916NGN1_9BACL</name>
<dbReference type="InterPro" id="IPR039448">
    <property type="entry name" value="Beta_helix"/>
</dbReference>
<dbReference type="InterPro" id="IPR006626">
    <property type="entry name" value="PbH1"/>
</dbReference>
<dbReference type="AlphaFoldDB" id="A0A916NGN1"/>
<feature type="domain" description="BIG2" evidence="1">
    <location>
        <begin position="739"/>
        <end position="795"/>
    </location>
</feature>
<evidence type="ECO:0000259" key="1">
    <source>
        <dbReference type="Pfam" id="PF02368"/>
    </source>
</evidence>
<protein>
    <submittedName>
        <fullName evidence="4">Uncharacterized protein</fullName>
    </submittedName>
</protein>
<evidence type="ECO:0000259" key="2">
    <source>
        <dbReference type="Pfam" id="PF13229"/>
    </source>
</evidence>
<evidence type="ECO:0000313" key="4">
    <source>
        <dbReference type="EMBL" id="CAG7608805.1"/>
    </source>
</evidence>
<feature type="domain" description="Right handed beta helix" evidence="2">
    <location>
        <begin position="315"/>
        <end position="445"/>
    </location>
</feature>
<proteinExistence type="predicted"/>
<dbReference type="PANTHER" id="PTHR36453">
    <property type="entry name" value="SECRETED PROTEIN-RELATED"/>
    <property type="match status" value="1"/>
</dbReference>
<dbReference type="PANTHER" id="PTHR36453:SF1">
    <property type="entry name" value="RIGHT HANDED BETA HELIX DOMAIN-CONTAINING PROTEIN"/>
    <property type="match status" value="1"/>
</dbReference>
<sequence>MAAANGKLWIRMVLSAAIMLGFMVIGKGGLGMDTAAAQSAYYVSPSGDDVNGSGTADSPFRTPEKARDAVRQQIAGGMNADVTVYLRQGVYRLDSTLTLTEADSGRDGHEVVYRSFPGEQAVLDGSRTITGWQPYSGNIYMAYVGTSWTFDTLYEGDSHAVKARYPNIHDSGNVYNRVEAAVAGADKTKFTFAAGGVPSVANGSGLETVLWPGGEQGFEYWYSYTVGVSGIEYADRIVTLSKAVPYVIGPGSRYYMQGALELLDAPGEFYLDKAAGMLYYYPRDVSSLSEGISAPYAGHVIEMKGASPTAPAQNIRLESLSIRNTDIGKDGVRGENVRNITLLNSRVVNTGDHGVRLFGWAQGNRLEGNEIHDIGYNGISVEGTAKSLAHVSTGNHIVNNHVYRVGLHYGNSGGIRIYDSGENVIAHNRVHGSPRYAIHLKAQRKGYLIGTTIEGVAVTESNYRDYQHARNNIVEFNDVSDAANDSQDVGIIATWGVGTGNIIRNNLIHDSDMKILTVQPNKSYGFGIYLDDNSDDVLLQNNVIHSLQLEGGGQLNSTLMLKGIGIRADNNIIAGTRDTNGIVGSTQNAGEIASQLELTRNIFYDNRAKLYHMNFWDEHKVARSDRNTFYRTDGIYAFGGQIPAASYIDWLELNKGKYDPHSLLADPLFMNAAKYDYRLRYDSPAYRTGYADINMDAIGLTEPYPFADRSERLASVFVKKSGESVNKAWTRLAPNGTAQLQVQARTTTGYAADLSSATISYTSSNPSAAAVDGSGLVTAVGSGIARITVAVTQNGATLSADFDVLSGDSLTAIGVNVPARIQAGASVNAIVYGMSSLGGYVDLTGATIQHVSDQPAVASVDTEGKITANAIGSFLLSVTVAAEGAALDVTIPLEVFEKNEDRMTFDFENGATGGWAPLSGIWQVVTDGTNKAYQTTTVSGSARSYWGLAKRTDYEHTAQFKVDSWGNGNPVRVGLIGRYVNSTNFYYAVYEHTSGQFKIFKIVNGTVSTLASSDPMPTDFTTGYRLMKFKLQGDSLALYLDGTEVVSATDATFGEGYPGLYTYNQPAYVDDMTIAALQ</sequence>
<evidence type="ECO:0000313" key="5">
    <source>
        <dbReference type="Proteomes" id="UP000693672"/>
    </source>
</evidence>
<organism evidence="4 5">
    <name type="scientific">Paenibacillus solanacearum</name>
    <dbReference type="NCBI Taxonomy" id="2048548"/>
    <lineage>
        <taxon>Bacteria</taxon>
        <taxon>Bacillati</taxon>
        <taxon>Bacillota</taxon>
        <taxon>Bacilli</taxon>
        <taxon>Bacillales</taxon>
        <taxon>Paenibacillaceae</taxon>
        <taxon>Paenibacillus</taxon>
    </lineage>
</organism>
<dbReference type="Pfam" id="PF21231">
    <property type="entry name" value="GH141_M"/>
    <property type="match status" value="1"/>
</dbReference>
<dbReference type="InterPro" id="IPR003343">
    <property type="entry name" value="Big_2"/>
</dbReference>
<dbReference type="SMART" id="SM00710">
    <property type="entry name" value="PbH1"/>
    <property type="match status" value="7"/>
</dbReference>
<dbReference type="Pfam" id="PF02368">
    <property type="entry name" value="Big_2"/>
    <property type="match status" value="1"/>
</dbReference>
<dbReference type="Proteomes" id="UP000693672">
    <property type="component" value="Unassembled WGS sequence"/>
</dbReference>
<reference evidence="4" key="1">
    <citation type="submission" date="2021-06" db="EMBL/GenBank/DDBJ databases">
        <authorList>
            <person name="Criscuolo A."/>
        </authorList>
    </citation>
    <scope>NUCLEOTIDE SEQUENCE</scope>
    <source>
        <strain evidence="4">CIP111600</strain>
    </source>
</reference>
<keyword evidence="5" id="KW-1185">Reference proteome</keyword>